<sequence length="169" mass="18383">MVGFCKSGSPQELLSSLASCSAPSRMVWSLDITRDLRRNQNDKVLTAILFKRDLTQFDDNYPVTIPGSFAAVRGNKDITITVFDTPPSLCARRACCIGMEFDTPGGCRVNAGCRAKYEEEVQDTAGRPWTLGNAGNSIEGSRVAIVRGNGDEVRKKNACAVSIQEIMES</sequence>
<gene>
    <name evidence="1" type="ORF">FB45DRAFT_1110224</name>
</gene>
<reference evidence="1" key="1">
    <citation type="submission" date="2023-03" db="EMBL/GenBank/DDBJ databases">
        <title>Massive genome expansion in bonnet fungi (Mycena s.s.) driven by repeated elements and novel gene families across ecological guilds.</title>
        <authorList>
            <consortium name="Lawrence Berkeley National Laboratory"/>
            <person name="Harder C.B."/>
            <person name="Miyauchi S."/>
            <person name="Viragh M."/>
            <person name="Kuo A."/>
            <person name="Thoen E."/>
            <person name="Andreopoulos B."/>
            <person name="Lu D."/>
            <person name="Skrede I."/>
            <person name="Drula E."/>
            <person name="Henrissat B."/>
            <person name="Morin E."/>
            <person name="Kohler A."/>
            <person name="Barry K."/>
            <person name="LaButti K."/>
            <person name="Morin E."/>
            <person name="Salamov A."/>
            <person name="Lipzen A."/>
            <person name="Mereny Z."/>
            <person name="Hegedus B."/>
            <person name="Baldrian P."/>
            <person name="Stursova M."/>
            <person name="Weitz H."/>
            <person name="Taylor A."/>
            <person name="Grigoriev I.V."/>
            <person name="Nagy L.G."/>
            <person name="Martin F."/>
            <person name="Kauserud H."/>
        </authorList>
    </citation>
    <scope>NUCLEOTIDE SEQUENCE</scope>
    <source>
        <strain evidence="1">9284</strain>
    </source>
</reference>
<accession>A0AAD7B978</accession>
<dbReference type="EMBL" id="JARKIF010000026">
    <property type="protein sequence ID" value="KAJ7614477.1"/>
    <property type="molecule type" value="Genomic_DNA"/>
</dbReference>
<keyword evidence="2" id="KW-1185">Reference proteome</keyword>
<comment type="caution">
    <text evidence="1">The sequence shown here is derived from an EMBL/GenBank/DDBJ whole genome shotgun (WGS) entry which is preliminary data.</text>
</comment>
<evidence type="ECO:0000313" key="2">
    <source>
        <dbReference type="Proteomes" id="UP001221142"/>
    </source>
</evidence>
<name>A0AAD7B978_9AGAR</name>
<protein>
    <submittedName>
        <fullName evidence="1">Uncharacterized protein</fullName>
    </submittedName>
</protein>
<proteinExistence type="predicted"/>
<evidence type="ECO:0000313" key="1">
    <source>
        <dbReference type="EMBL" id="KAJ7614477.1"/>
    </source>
</evidence>
<dbReference type="AlphaFoldDB" id="A0AAD7B978"/>
<dbReference type="Proteomes" id="UP001221142">
    <property type="component" value="Unassembled WGS sequence"/>
</dbReference>
<organism evidence="1 2">
    <name type="scientific">Roridomyces roridus</name>
    <dbReference type="NCBI Taxonomy" id="1738132"/>
    <lineage>
        <taxon>Eukaryota</taxon>
        <taxon>Fungi</taxon>
        <taxon>Dikarya</taxon>
        <taxon>Basidiomycota</taxon>
        <taxon>Agaricomycotina</taxon>
        <taxon>Agaricomycetes</taxon>
        <taxon>Agaricomycetidae</taxon>
        <taxon>Agaricales</taxon>
        <taxon>Marasmiineae</taxon>
        <taxon>Mycenaceae</taxon>
        <taxon>Roridomyces</taxon>
    </lineage>
</organism>